<dbReference type="InterPro" id="IPR000477">
    <property type="entry name" value="RT_dom"/>
</dbReference>
<evidence type="ECO:0000313" key="3">
    <source>
        <dbReference type="Proteomes" id="UP000288716"/>
    </source>
</evidence>
<gene>
    <name evidence="2" type="ORF">B4U80_05421</name>
</gene>
<reference evidence="2 3" key="1">
    <citation type="journal article" date="2018" name="Gigascience">
        <title>Genomes of trombidid mites reveal novel predicted allergens and laterally-transferred genes associated with secondary metabolism.</title>
        <authorList>
            <person name="Dong X."/>
            <person name="Chaisiri K."/>
            <person name="Xia D."/>
            <person name="Armstrong S.D."/>
            <person name="Fang Y."/>
            <person name="Donnelly M.J."/>
            <person name="Kadowaki T."/>
            <person name="McGarry J.W."/>
            <person name="Darby A.C."/>
            <person name="Makepeace B.L."/>
        </authorList>
    </citation>
    <scope>NUCLEOTIDE SEQUENCE [LARGE SCALE GENOMIC DNA]</scope>
    <source>
        <strain evidence="2">UoL-UT</strain>
    </source>
</reference>
<dbReference type="GO" id="GO:0003964">
    <property type="term" value="F:RNA-directed DNA polymerase activity"/>
    <property type="evidence" value="ECO:0007669"/>
    <property type="project" value="UniProtKB-KW"/>
</dbReference>
<keyword evidence="3" id="KW-1185">Reference proteome</keyword>
<dbReference type="OrthoDB" id="6511992at2759"/>
<dbReference type="Proteomes" id="UP000288716">
    <property type="component" value="Unassembled WGS sequence"/>
</dbReference>
<dbReference type="AlphaFoldDB" id="A0A443RSY3"/>
<proteinExistence type="predicted"/>
<name>A0A443RSY3_9ACAR</name>
<protein>
    <submittedName>
        <fullName evidence="2">RNA-directed DNA polymerase from mobile element jockey-like protein</fullName>
    </submittedName>
</protein>
<keyword evidence="2" id="KW-0548">Nucleotidyltransferase</keyword>
<keyword evidence="2" id="KW-0695">RNA-directed DNA polymerase</keyword>
<organism evidence="2 3">
    <name type="scientific">Leptotrombidium deliense</name>
    <dbReference type="NCBI Taxonomy" id="299467"/>
    <lineage>
        <taxon>Eukaryota</taxon>
        <taxon>Metazoa</taxon>
        <taxon>Ecdysozoa</taxon>
        <taxon>Arthropoda</taxon>
        <taxon>Chelicerata</taxon>
        <taxon>Arachnida</taxon>
        <taxon>Acari</taxon>
        <taxon>Acariformes</taxon>
        <taxon>Trombidiformes</taxon>
        <taxon>Prostigmata</taxon>
        <taxon>Anystina</taxon>
        <taxon>Parasitengona</taxon>
        <taxon>Trombiculoidea</taxon>
        <taxon>Trombiculidae</taxon>
        <taxon>Leptotrombidium</taxon>
    </lineage>
</organism>
<dbReference type="PANTHER" id="PTHR19446">
    <property type="entry name" value="REVERSE TRANSCRIPTASES"/>
    <property type="match status" value="1"/>
</dbReference>
<dbReference type="Pfam" id="PF00078">
    <property type="entry name" value="RVT_1"/>
    <property type="match status" value="1"/>
</dbReference>
<sequence>MFKIVGELILNRISQPLEIISYFKHSQHGFRKNKSTSTAQITLLHRLRTDLDNKKFCALILIDAAKAFDLVDHQLLLKLLIHIGFSGKLVKLMKSYLANRFIECDDGTLIACPPFGSLRALKLVQNFLLRFLKLLTYICWFFTPSVIHSLTDLQHQYKKII</sequence>
<evidence type="ECO:0000313" key="2">
    <source>
        <dbReference type="EMBL" id="RWS18392.1"/>
    </source>
</evidence>
<dbReference type="STRING" id="299467.A0A443RSY3"/>
<keyword evidence="2" id="KW-0808">Transferase</keyword>
<feature type="domain" description="Reverse transcriptase" evidence="1">
    <location>
        <begin position="3"/>
        <end position="135"/>
    </location>
</feature>
<evidence type="ECO:0000259" key="1">
    <source>
        <dbReference type="Pfam" id="PF00078"/>
    </source>
</evidence>
<dbReference type="EMBL" id="NCKV01040311">
    <property type="protein sequence ID" value="RWS18392.1"/>
    <property type="molecule type" value="Genomic_DNA"/>
</dbReference>
<dbReference type="VEuPathDB" id="VectorBase:LDEU013648"/>
<accession>A0A443RSY3</accession>
<comment type="caution">
    <text evidence="2">The sequence shown here is derived from an EMBL/GenBank/DDBJ whole genome shotgun (WGS) entry which is preliminary data.</text>
</comment>